<name>A0A410X1S6_9BACL</name>
<dbReference type="InterPro" id="IPR050226">
    <property type="entry name" value="NagZ_Beta-hexosaminidase"/>
</dbReference>
<dbReference type="PANTHER" id="PTHR30480">
    <property type="entry name" value="BETA-HEXOSAMINIDASE-RELATED"/>
    <property type="match status" value="1"/>
</dbReference>
<dbReference type="Proteomes" id="UP001527202">
    <property type="component" value="Unassembled WGS sequence"/>
</dbReference>
<dbReference type="PRINTS" id="PR00133">
    <property type="entry name" value="GLHYDRLASE3"/>
</dbReference>
<evidence type="ECO:0000259" key="5">
    <source>
        <dbReference type="Pfam" id="PF01915"/>
    </source>
</evidence>
<gene>
    <name evidence="6" type="primary">nagZ</name>
    <name evidence="6" type="ORF">M5X16_03030</name>
    <name evidence="7" type="ORF">PC41400_23950</name>
</gene>
<dbReference type="Pfam" id="PF00933">
    <property type="entry name" value="Glyco_hydro_3"/>
    <property type="match status" value="1"/>
</dbReference>
<keyword evidence="3 6" id="KW-0326">Glycosidase</keyword>
<evidence type="ECO:0000313" key="9">
    <source>
        <dbReference type="Proteomes" id="UP001527202"/>
    </source>
</evidence>
<feature type="domain" description="Glycoside hydrolase family 3 C-terminal" evidence="5">
    <location>
        <begin position="375"/>
        <end position="533"/>
    </location>
</feature>
<evidence type="ECO:0000313" key="6">
    <source>
        <dbReference type="EMBL" id="MCY9594745.1"/>
    </source>
</evidence>
<dbReference type="SUPFAM" id="SSF52279">
    <property type="entry name" value="Beta-D-glucan exohydrolase, C-terminal domain"/>
    <property type="match status" value="1"/>
</dbReference>
<dbReference type="Gene3D" id="3.20.20.300">
    <property type="entry name" value="Glycoside hydrolase, family 3, N-terminal domain"/>
    <property type="match status" value="1"/>
</dbReference>
<dbReference type="RefSeq" id="WP_042230316.1">
    <property type="nucleotide sequence ID" value="NZ_CP026520.1"/>
</dbReference>
<evidence type="ECO:0000259" key="4">
    <source>
        <dbReference type="Pfam" id="PF00933"/>
    </source>
</evidence>
<dbReference type="PANTHER" id="PTHR30480:SF16">
    <property type="entry name" value="GLYCOSIDE HYDROLASE FAMILY 3 DOMAIN PROTEIN"/>
    <property type="match status" value="1"/>
</dbReference>
<dbReference type="Pfam" id="PF01915">
    <property type="entry name" value="Glyco_hydro_3_C"/>
    <property type="match status" value="1"/>
</dbReference>
<evidence type="ECO:0000256" key="2">
    <source>
        <dbReference type="ARBA" id="ARBA00022801"/>
    </source>
</evidence>
<dbReference type="InterPro" id="IPR001764">
    <property type="entry name" value="Glyco_hydro_3_N"/>
</dbReference>
<organism evidence="7 8">
    <name type="scientific">Paenibacillus chitinolyticus</name>
    <dbReference type="NCBI Taxonomy" id="79263"/>
    <lineage>
        <taxon>Bacteria</taxon>
        <taxon>Bacillati</taxon>
        <taxon>Bacillota</taxon>
        <taxon>Bacilli</taxon>
        <taxon>Bacillales</taxon>
        <taxon>Paenibacillaceae</taxon>
        <taxon>Paenibacillus</taxon>
    </lineage>
</organism>
<evidence type="ECO:0000256" key="3">
    <source>
        <dbReference type="ARBA" id="ARBA00023295"/>
    </source>
</evidence>
<evidence type="ECO:0000256" key="1">
    <source>
        <dbReference type="ARBA" id="ARBA00005336"/>
    </source>
</evidence>
<accession>A0A410X1S6</accession>
<dbReference type="InterPro" id="IPR017853">
    <property type="entry name" value="GH"/>
</dbReference>
<keyword evidence="2 6" id="KW-0378">Hydrolase</keyword>
<evidence type="ECO:0000313" key="7">
    <source>
        <dbReference type="EMBL" id="QAV20564.1"/>
    </source>
</evidence>
<dbReference type="Gene3D" id="3.40.50.1700">
    <property type="entry name" value="Glycoside hydrolase family 3 C-terminal domain"/>
    <property type="match status" value="1"/>
</dbReference>
<dbReference type="EC" id="3.2.1.52" evidence="6"/>
<dbReference type="InterPro" id="IPR036962">
    <property type="entry name" value="Glyco_hydro_3_N_sf"/>
</dbReference>
<dbReference type="Proteomes" id="UP000288943">
    <property type="component" value="Chromosome"/>
</dbReference>
<dbReference type="NCBIfam" id="NF003740">
    <property type="entry name" value="PRK05337.1"/>
    <property type="match status" value="1"/>
</dbReference>
<feature type="domain" description="Glycoside hydrolase family 3 N-terminal" evidence="4">
    <location>
        <begin position="9"/>
        <end position="338"/>
    </location>
</feature>
<dbReference type="EMBL" id="JAMDMJ010000003">
    <property type="protein sequence ID" value="MCY9594745.1"/>
    <property type="molecule type" value="Genomic_DNA"/>
</dbReference>
<sequence>MKQRSEMSLRQKIGQMMMCGFSTSNEFDSAMKPNKKIIDLIQKHEIGGVILFRRNLDNPKQVSELNHELQVFAKDSAGGPLLISIDQEGGMVARIHEGIACMPGSMAIGATRDAQAAYETARISGVELRAMGINLNFAPCLDINNNPMNPVIGVRSFGETAEIVGELGAAAVKGYQAAGVAPTIKHFPGHGDTHSDSHHALPMIPHDLERLRELEFAPFVKAIQEGAEVLMSAHVIFPALEPDGLPSTLSKRVLTDLLRGELGYNGVIVTDCLEMKAIADHYGTAEGAVMAVEAGTDLLLVSHTYDTQVQTIERLVEAVESGRISEERINESVDRILALKRGLNITVGNTAGDISSVGSPEHIELVRETYKKSVTLVKDEGQLPLANDKRTFVIWTEVREWTQIDEVVEQKETLGAFLAETVHEVTEERIHTNPSEEEVERVLKASQGYDQVIVVTYNASFSPNQVRIVKELAARDSKLVVVAGRNPFDLKEFPEVKTFLASYENRPHAMNAVAGVLTGQFPAGGKLPVTVTPEYAYGWSASSRS</sequence>
<dbReference type="GO" id="GO:0004563">
    <property type="term" value="F:beta-N-acetylhexosaminidase activity"/>
    <property type="evidence" value="ECO:0007669"/>
    <property type="project" value="UniProtKB-EC"/>
</dbReference>
<dbReference type="InterPro" id="IPR002772">
    <property type="entry name" value="Glyco_hydro_3_C"/>
</dbReference>
<dbReference type="SUPFAM" id="SSF51445">
    <property type="entry name" value="(Trans)glycosidases"/>
    <property type="match status" value="1"/>
</dbReference>
<dbReference type="InterPro" id="IPR036881">
    <property type="entry name" value="Glyco_hydro_3_C_sf"/>
</dbReference>
<dbReference type="GO" id="GO:0009254">
    <property type="term" value="P:peptidoglycan turnover"/>
    <property type="evidence" value="ECO:0007669"/>
    <property type="project" value="TreeGrafter"/>
</dbReference>
<dbReference type="AlphaFoldDB" id="A0A410X1S6"/>
<evidence type="ECO:0000313" key="8">
    <source>
        <dbReference type="Proteomes" id="UP000288943"/>
    </source>
</evidence>
<dbReference type="EMBL" id="CP026520">
    <property type="protein sequence ID" value="QAV20564.1"/>
    <property type="molecule type" value="Genomic_DNA"/>
</dbReference>
<protein>
    <submittedName>
        <fullName evidence="7">Beta-N-acetylhexosaminidase</fullName>
        <ecNumber evidence="6">3.2.1.52</ecNumber>
    </submittedName>
</protein>
<comment type="similarity">
    <text evidence="1">Belongs to the glycosyl hydrolase 3 family.</text>
</comment>
<dbReference type="KEGG" id="pchi:PC41400_23950"/>
<reference evidence="6 9" key="2">
    <citation type="submission" date="2022-05" db="EMBL/GenBank/DDBJ databases">
        <title>Genome Sequencing of Bee-Associated Microbes.</title>
        <authorList>
            <person name="Dunlap C."/>
        </authorList>
    </citation>
    <scope>NUCLEOTIDE SEQUENCE [LARGE SCALE GENOMIC DNA]</scope>
    <source>
        <strain evidence="6 9">NRRL B-23120</strain>
    </source>
</reference>
<dbReference type="GO" id="GO:0005975">
    <property type="term" value="P:carbohydrate metabolic process"/>
    <property type="evidence" value="ECO:0007669"/>
    <property type="project" value="InterPro"/>
</dbReference>
<proteinExistence type="inferred from homology"/>
<dbReference type="GeneID" id="95377851"/>
<reference evidence="7 8" key="1">
    <citation type="submission" date="2018-01" db="EMBL/GenBank/DDBJ databases">
        <title>The whole genome sequencing and assembly of Paenibacillus chitinolyticus KCCM 41400 strain.</title>
        <authorList>
            <person name="Kim J.-Y."/>
            <person name="Park M.-K."/>
            <person name="Lee Y.-J."/>
            <person name="Yi H."/>
            <person name="Bahn Y.-S."/>
            <person name="Kim J.F."/>
            <person name="Lee D.-W."/>
        </authorList>
    </citation>
    <scope>NUCLEOTIDE SEQUENCE [LARGE SCALE GENOMIC DNA]</scope>
    <source>
        <strain evidence="7 8">KCCM 41400</strain>
    </source>
</reference>
<keyword evidence="9" id="KW-1185">Reference proteome</keyword>
<dbReference type="OrthoDB" id="9805821at2"/>